<dbReference type="PANTHER" id="PTHR43393:SF3">
    <property type="entry name" value="LYSINE DECARBOXYLASE-LIKE PROTEIN"/>
    <property type="match status" value="1"/>
</dbReference>
<dbReference type="AlphaFoldDB" id="A0A2H1FDF4"/>
<dbReference type="Proteomes" id="UP000230607">
    <property type="component" value="Chromosome 1"/>
</dbReference>
<dbReference type="OrthoDB" id="9570at2157"/>
<dbReference type="InterPro" id="IPR041164">
    <property type="entry name" value="LDcluster4"/>
</dbReference>
<gene>
    <name evidence="1" type="ORF">NCS_10597</name>
</gene>
<dbReference type="InterPro" id="IPR052341">
    <property type="entry name" value="LOG_family_nucleotidases"/>
</dbReference>
<reference evidence="2" key="1">
    <citation type="submission" date="2017-03" db="EMBL/GenBank/DDBJ databases">
        <authorList>
            <person name="Herbold C."/>
        </authorList>
    </citation>
    <scope>NUCLEOTIDE SEQUENCE [LARGE SCALE GENOMIC DNA]</scope>
</reference>
<dbReference type="Gene3D" id="3.40.50.450">
    <property type="match status" value="1"/>
</dbReference>
<dbReference type="SUPFAM" id="SSF102405">
    <property type="entry name" value="MCP/YpsA-like"/>
    <property type="match status" value="1"/>
</dbReference>
<organism evidence="1 2">
    <name type="scientific">Candidatus Nitrosotalea okcheonensis</name>
    <dbReference type="NCBI Taxonomy" id="1903276"/>
    <lineage>
        <taxon>Archaea</taxon>
        <taxon>Nitrososphaerota</taxon>
        <taxon>Nitrososphaeria</taxon>
        <taxon>Nitrosotaleales</taxon>
        <taxon>Nitrosotaleaceae</taxon>
        <taxon>Nitrosotalea</taxon>
    </lineage>
</organism>
<dbReference type="NCBIfam" id="TIGR00725">
    <property type="entry name" value="TIGR00725 family protein"/>
    <property type="match status" value="1"/>
</dbReference>
<dbReference type="GO" id="GO:0005829">
    <property type="term" value="C:cytosol"/>
    <property type="evidence" value="ECO:0007669"/>
    <property type="project" value="TreeGrafter"/>
</dbReference>
<keyword evidence="2" id="KW-1185">Reference proteome</keyword>
<dbReference type="EMBL" id="LT841358">
    <property type="protein sequence ID" value="SMH70790.1"/>
    <property type="molecule type" value="Genomic_DNA"/>
</dbReference>
<evidence type="ECO:0000313" key="1">
    <source>
        <dbReference type="EMBL" id="SMH70790.1"/>
    </source>
</evidence>
<dbReference type="InterPro" id="IPR005268">
    <property type="entry name" value="CHP00725"/>
</dbReference>
<evidence type="ECO:0000313" key="2">
    <source>
        <dbReference type="Proteomes" id="UP000230607"/>
    </source>
</evidence>
<dbReference type="Pfam" id="PF18306">
    <property type="entry name" value="LDcluster4"/>
    <property type="match status" value="1"/>
</dbReference>
<dbReference type="PANTHER" id="PTHR43393">
    <property type="entry name" value="CYTOKININ RIBOSIDE 5'-MONOPHOSPHATE PHOSPHORIBOHYDROLASE"/>
    <property type="match status" value="1"/>
</dbReference>
<accession>A0A2H1FDF4</accession>
<dbReference type="RefSeq" id="WP_157926870.1">
    <property type="nucleotide sequence ID" value="NZ_LT841358.1"/>
</dbReference>
<proteinExistence type="predicted"/>
<name>A0A2H1FDF4_9ARCH</name>
<sequence>MTKKIQILIIGHNQNGITPKTEKIAYETGMEVAKSGAVLITGGLEGVMKAASHGAKDGGGITVGIIPQNEPSPANEYCDIVIPSGMGLARDFLNALSGDGVIIIGGGAGTLSETCAAYMHNKPIVAIKNSGGIAEKYADTYLDHRKNVLITGVSSPKEAVKVLLEKINSV</sequence>
<protein>
    <submittedName>
        <fullName evidence="1">Rossmann fold nucleotide-binding protein-like protein</fullName>
    </submittedName>
</protein>